<reference evidence="9" key="1">
    <citation type="submission" date="2023-07" db="EMBL/GenBank/DDBJ databases">
        <title>30 novel species of actinomycetes from the DSMZ collection.</title>
        <authorList>
            <person name="Nouioui I."/>
        </authorList>
    </citation>
    <scope>NUCLEOTIDE SEQUENCE [LARGE SCALE GENOMIC DNA]</scope>
    <source>
        <strain evidence="9">DSM 41886</strain>
    </source>
</reference>
<evidence type="ECO:0000256" key="2">
    <source>
        <dbReference type="ARBA" id="ARBA00022692"/>
    </source>
</evidence>
<comment type="subcellular location">
    <subcellularLocation>
        <location evidence="1">Golgi apparatus membrane</location>
        <topology evidence="1">Single-pass type II membrane protein</topology>
    </subcellularLocation>
</comment>
<evidence type="ECO:0000256" key="4">
    <source>
        <dbReference type="ARBA" id="ARBA00022968"/>
    </source>
</evidence>
<accession>A0ABU2S152</accession>
<dbReference type="Proteomes" id="UP001183615">
    <property type="component" value="Unassembled WGS sequence"/>
</dbReference>
<name>A0ABU2S152_9ACTN</name>
<keyword evidence="2" id="KW-0812">Transmembrane</keyword>
<keyword evidence="9" id="KW-1185">Reference proteome</keyword>
<dbReference type="Pfam" id="PF16317">
    <property type="entry name" value="Glyco_hydro_99"/>
    <property type="match status" value="1"/>
</dbReference>
<gene>
    <name evidence="8" type="ORF">RM779_08865</name>
</gene>
<protein>
    <submittedName>
        <fullName evidence="8">Uncharacterized protein</fullName>
    </submittedName>
</protein>
<keyword evidence="4" id="KW-0735">Signal-anchor</keyword>
<evidence type="ECO:0000256" key="1">
    <source>
        <dbReference type="ARBA" id="ARBA00004323"/>
    </source>
</evidence>
<evidence type="ECO:0000256" key="6">
    <source>
        <dbReference type="ARBA" id="ARBA00023034"/>
    </source>
</evidence>
<keyword evidence="7" id="KW-0472">Membrane</keyword>
<comment type="caution">
    <text evidence="8">The sequence shown here is derived from an EMBL/GenBank/DDBJ whole genome shotgun (WGS) entry which is preliminary data.</text>
</comment>
<organism evidence="8 9">
    <name type="scientific">Streptomyces johnsoniae</name>
    <dbReference type="NCBI Taxonomy" id="3075532"/>
    <lineage>
        <taxon>Bacteria</taxon>
        <taxon>Bacillati</taxon>
        <taxon>Actinomycetota</taxon>
        <taxon>Actinomycetes</taxon>
        <taxon>Kitasatosporales</taxon>
        <taxon>Streptomycetaceae</taxon>
        <taxon>Streptomyces</taxon>
    </lineage>
</organism>
<sequence length="98" mass="10681">MHRDSLRNGRCRGATYDAQWSGALAPENGGPPDWVSITSFNEWHEGTMIEPASASPPPGHGYLTFAGAYGTTGAAAETAYLDRTRYWTERFTAARARS</sequence>
<evidence type="ECO:0000256" key="7">
    <source>
        <dbReference type="ARBA" id="ARBA00023136"/>
    </source>
</evidence>
<keyword evidence="5" id="KW-1133">Transmembrane helix</keyword>
<dbReference type="PANTHER" id="PTHR13572">
    <property type="entry name" value="ENDO-ALPHA-1,2-MANNOSIDASE"/>
    <property type="match status" value="1"/>
</dbReference>
<keyword evidence="6" id="KW-0333">Golgi apparatus</keyword>
<dbReference type="PANTHER" id="PTHR13572:SF4">
    <property type="entry name" value="RE57134P"/>
    <property type="match status" value="1"/>
</dbReference>
<keyword evidence="3" id="KW-0378">Hydrolase</keyword>
<dbReference type="EMBL" id="JAVREV010000004">
    <property type="protein sequence ID" value="MDT0442707.1"/>
    <property type="molecule type" value="Genomic_DNA"/>
</dbReference>
<dbReference type="InterPro" id="IPR026071">
    <property type="entry name" value="Glyco_Hydrolase_99"/>
</dbReference>
<evidence type="ECO:0000313" key="9">
    <source>
        <dbReference type="Proteomes" id="UP001183615"/>
    </source>
</evidence>
<proteinExistence type="predicted"/>
<dbReference type="Gene3D" id="3.20.20.80">
    <property type="entry name" value="Glycosidases"/>
    <property type="match status" value="1"/>
</dbReference>
<evidence type="ECO:0000256" key="5">
    <source>
        <dbReference type="ARBA" id="ARBA00022989"/>
    </source>
</evidence>
<evidence type="ECO:0000313" key="8">
    <source>
        <dbReference type="EMBL" id="MDT0442707.1"/>
    </source>
</evidence>
<dbReference type="RefSeq" id="WP_311617123.1">
    <property type="nucleotide sequence ID" value="NZ_JAVREV010000004.1"/>
</dbReference>
<evidence type="ECO:0000256" key="3">
    <source>
        <dbReference type="ARBA" id="ARBA00022801"/>
    </source>
</evidence>